<protein>
    <recommendedName>
        <fullName evidence="2">BTB domain-containing protein</fullName>
    </recommendedName>
</protein>
<reference evidence="3 4" key="1">
    <citation type="journal article" date="2020" name="ISME J.">
        <title>Uncovering the hidden diversity of litter-decomposition mechanisms in mushroom-forming fungi.</title>
        <authorList>
            <person name="Floudas D."/>
            <person name="Bentzer J."/>
            <person name="Ahren D."/>
            <person name="Johansson T."/>
            <person name="Persson P."/>
            <person name="Tunlid A."/>
        </authorList>
    </citation>
    <scope>NUCLEOTIDE SEQUENCE [LARGE SCALE GENOMIC DNA]</scope>
    <source>
        <strain evidence="3 4">CBS 661.87</strain>
    </source>
</reference>
<dbReference type="InterPro" id="IPR000210">
    <property type="entry name" value="BTB/POZ_dom"/>
</dbReference>
<dbReference type="AlphaFoldDB" id="A0A8H5M2J4"/>
<gene>
    <name evidence="3" type="ORF">D9615_008761</name>
</gene>
<dbReference type="Proteomes" id="UP000565441">
    <property type="component" value="Unassembled WGS sequence"/>
</dbReference>
<proteinExistence type="predicted"/>
<dbReference type="CDD" id="cd18186">
    <property type="entry name" value="BTB_POZ_ZBTB_KLHL-like"/>
    <property type="match status" value="1"/>
</dbReference>
<dbReference type="OrthoDB" id="3249359at2759"/>
<keyword evidence="4" id="KW-1185">Reference proteome</keyword>
<organism evidence="3 4">
    <name type="scientific">Tricholomella constricta</name>
    <dbReference type="NCBI Taxonomy" id="117010"/>
    <lineage>
        <taxon>Eukaryota</taxon>
        <taxon>Fungi</taxon>
        <taxon>Dikarya</taxon>
        <taxon>Basidiomycota</taxon>
        <taxon>Agaricomycotina</taxon>
        <taxon>Agaricomycetes</taxon>
        <taxon>Agaricomycetidae</taxon>
        <taxon>Agaricales</taxon>
        <taxon>Tricholomatineae</taxon>
        <taxon>Lyophyllaceae</taxon>
        <taxon>Tricholomella</taxon>
    </lineage>
</organism>
<dbReference type="PROSITE" id="PS50097">
    <property type="entry name" value="BTB"/>
    <property type="match status" value="1"/>
</dbReference>
<evidence type="ECO:0000256" key="1">
    <source>
        <dbReference type="SAM" id="MobiDB-lite"/>
    </source>
</evidence>
<dbReference type="Gene3D" id="3.30.710.10">
    <property type="entry name" value="Potassium Channel Kv1.1, Chain A"/>
    <property type="match status" value="1"/>
</dbReference>
<dbReference type="EMBL" id="JAACJP010000020">
    <property type="protein sequence ID" value="KAF5378351.1"/>
    <property type="molecule type" value="Genomic_DNA"/>
</dbReference>
<feature type="region of interest" description="Disordered" evidence="1">
    <location>
        <begin position="187"/>
        <end position="222"/>
    </location>
</feature>
<feature type="domain" description="BTB" evidence="2">
    <location>
        <begin position="23"/>
        <end position="103"/>
    </location>
</feature>
<comment type="caution">
    <text evidence="3">The sequence shown here is derived from an EMBL/GenBank/DDBJ whole genome shotgun (WGS) entry which is preliminary data.</text>
</comment>
<accession>A0A8H5M2J4</accession>
<evidence type="ECO:0000259" key="2">
    <source>
        <dbReference type="PROSITE" id="PS50097"/>
    </source>
</evidence>
<name>A0A8H5M2J4_9AGAR</name>
<dbReference type="InterPro" id="IPR011333">
    <property type="entry name" value="SKP1/BTB/POZ_sf"/>
</dbReference>
<sequence>MMMSTFRDTTNVTRHPVFWFNDGSVVFRVQDHAFKVHRTLLSRHSRFFAYSDHAHVPTSTNLNVASDLEYEIHIVVDPSRRVQVKDVEVLLEHFYHDAPLFSEVRFPRLAAVLRVSSPLQLDFPSIHALARERLNSIFPSPVLPLFRPEDPEEALALAKEYEIPSMQKALYYHFVTSSDAHLDDEATLELGPTPLPSDPETVEAPEHLGPDPNAHAQHASRRPLSLTDAKLCTRLMTRLIDHFTPILFTPPATPHMACTDVFADTWMALVIQPAIENDGVYKPLETLEGMKNTDWEKKGLCRGCVKEKEEEWTREQRVIWGAMDGWLGLGVEGSDVGTGIY</sequence>
<evidence type="ECO:0000313" key="4">
    <source>
        <dbReference type="Proteomes" id="UP000565441"/>
    </source>
</evidence>
<evidence type="ECO:0000313" key="3">
    <source>
        <dbReference type="EMBL" id="KAF5378351.1"/>
    </source>
</evidence>